<dbReference type="HOGENOM" id="CLU_004219_1_0_1"/>
<feature type="domain" description="WDHD1/CFT4 second beta-propeller" evidence="7">
    <location>
        <begin position="415"/>
        <end position="733"/>
    </location>
</feature>
<feature type="compositionally biased region" description="Acidic residues" evidence="6">
    <location>
        <begin position="1069"/>
        <end position="1083"/>
    </location>
</feature>
<dbReference type="Pfam" id="PF12341">
    <property type="entry name" value="Mcl1_mid"/>
    <property type="match status" value="1"/>
</dbReference>
<keyword evidence="4" id="KW-0539">Nucleus</keyword>
<evidence type="ECO:0000259" key="7">
    <source>
        <dbReference type="Pfam" id="PF12341"/>
    </source>
</evidence>
<dbReference type="Gene3D" id="2.130.10.10">
    <property type="entry name" value="YVTN repeat-like/Quinoprotein amine dehydrogenase"/>
    <property type="match status" value="2"/>
</dbReference>
<keyword evidence="2 5" id="KW-0853">WD repeat</keyword>
<dbReference type="Pfam" id="PF20946">
    <property type="entry name" value="Ctf4_C"/>
    <property type="match status" value="1"/>
</dbReference>
<accession>A0A0C2THC0</accession>
<evidence type="ECO:0000256" key="4">
    <source>
        <dbReference type="ARBA" id="ARBA00023242"/>
    </source>
</evidence>
<feature type="domain" description="WDHD1/CFT4 helical bundle" evidence="8">
    <location>
        <begin position="741"/>
        <end position="836"/>
    </location>
</feature>
<dbReference type="PANTHER" id="PTHR19932:SF10">
    <property type="entry name" value="WD REPEAT AND HMG-BOX DNA-BINDING PROTEIN 1"/>
    <property type="match status" value="1"/>
</dbReference>
<dbReference type="SUPFAM" id="SSF50978">
    <property type="entry name" value="WD40 repeat-like"/>
    <property type="match status" value="1"/>
</dbReference>
<sequence>MSKLITKVPHGAGHTCLAFSKDGKRAFTGGQDCVVLIWRLDEGDDQEPERAPQADDAVTSISATHHSWLSGSKDSIVRRYLRDGNTYEGDLTDMKGIPVRDVAIDPKGKRAVVVSDDVTAKVIDLEDPLRVYELKGHQRGVRRATWHPSLPLILARPNAQVTCGSDGKIIAWDVSSNEANIEATMESVIPAVADIESPEFNHDCSVVWHSSGQQFFVATRTHEIAVISRSTWSKTSTIPSKEALGPITALALSPNDLYLASATPSGVYVWSTETKRVIASHNGLGAQVTQIAFSPKDNLLAWTDDQGSFNRWPAPIPNDLPSPTKSPNSSGVSSNGPELFSDTMNINGGLADEDDLDTNMDDLDDGLDDPNFVIDDLGIGYKDEPESTKHHEHIKEMGFSGAHFLKVSITKAQPPFQPGSTPFLNRKRYLGRRQILSRCILHSWALYPAYNLLGVIEATQQDDHQVVNIEFFDRSARKGFHFTDRSTYSLGYLGERGALFACQTQDERPHASQKDWTYELRLGTKILGIVVGGLPPSSSIRHNDDGDLQGYGNIVIATSESDLTFLSGSGRERRIMGFGAEFVTMVAGSEWVFVVHREGSTTIDGDSLPPGSQNLSYSIINFDDFSVRQHGILPIPKGHLLTWAGITDQGAPAIYDSAGRLHILTKYRVPHHASWARVMDTNLLERREGKDESYWPVGVTRDAFFCVILKASGRQEFPGFPRPLIQELPLQMPFRRNEPKEELFERELLFIQVDYDALDEELTTDAIVNKERTLDKELIQLIQIACKDPADITRALEFTKLLHNTVSIDAAMKIAEFYHLTSLKDKMQLIRSDREEREDRLVTARNKRRRWLKPEPAPREIQTTSRPQRIDPLAERCAPPTIERPGMARVTMPVIESSQYAKSEAAPPSSLRSMQELPSTPEPFPMQDSKRKRDIEEETQVDDFLMPPPKQKTNPFARRPGQDTSKNPFARKTDPNRIIAKSESFFEKIDAGNKDTNKVKRPSVPKAKEKKESRQTTLFGMMKKGQSSALSNGQDAESLEAESQSQCTDISSSDALTQDTSTGVASENTPDDWEETQIVDDSAETQGTDDTQRSES</sequence>
<keyword evidence="3" id="KW-0677">Repeat</keyword>
<feature type="domain" description="WDHD1 first WD40" evidence="9">
    <location>
        <begin position="9"/>
        <end position="309"/>
    </location>
</feature>
<evidence type="ECO:0000256" key="2">
    <source>
        <dbReference type="ARBA" id="ARBA00022574"/>
    </source>
</evidence>
<reference evidence="10 11" key="1">
    <citation type="submission" date="2014-04" db="EMBL/GenBank/DDBJ databases">
        <title>Evolutionary Origins and Diversification of the Mycorrhizal Mutualists.</title>
        <authorList>
            <consortium name="DOE Joint Genome Institute"/>
            <consortium name="Mycorrhizal Genomics Consortium"/>
            <person name="Kohler A."/>
            <person name="Kuo A."/>
            <person name="Nagy L.G."/>
            <person name="Floudas D."/>
            <person name="Copeland A."/>
            <person name="Barry K.W."/>
            <person name="Cichocki N."/>
            <person name="Veneault-Fourrey C."/>
            <person name="LaButti K."/>
            <person name="Lindquist E.A."/>
            <person name="Lipzen A."/>
            <person name="Lundell T."/>
            <person name="Morin E."/>
            <person name="Murat C."/>
            <person name="Riley R."/>
            <person name="Ohm R."/>
            <person name="Sun H."/>
            <person name="Tunlid A."/>
            <person name="Henrissat B."/>
            <person name="Grigoriev I.V."/>
            <person name="Hibbett D.S."/>
            <person name="Martin F."/>
        </authorList>
    </citation>
    <scope>NUCLEOTIDE SEQUENCE [LARGE SCALE GENOMIC DNA]</scope>
    <source>
        <strain evidence="10 11">Koide BX008</strain>
    </source>
</reference>
<dbReference type="GO" id="GO:0043596">
    <property type="term" value="C:nuclear replication fork"/>
    <property type="evidence" value="ECO:0007669"/>
    <property type="project" value="TreeGrafter"/>
</dbReference>
<comment type="subcellular location">
    <subcellularLocation>
        <location evidence="1">Nucleus</location>
    </subcellularLocation>
</comment>
<evidence type="ECO:0000256" key="3">
    <source>
        <dbReference type="ARBA" id="ARBA00022737"/>
    </source>
</evidence>
<dbReference type="GO" id="GO:0006281">
    <property type="term" value="P:DNA repair"/>
    <property type="evidence" value="ECO:0007669"/>
    <property type="project" value="TreeGrafter"/>
</dbReference>
<dbReference type="InterPro" id="IPR022100">
    <property type="entry name" value="WDHD1/CFT4_beta-prop_2nd"/>
</dbReference>
<dbReference type="InterPro" id="IPR048591">
    <property type="entry name" value="WDHD1/CFT4_hel"/>
</dbReference>
<feature type="compositionally biased region" description="Basic and acidic residues" evidence="6">
    <location>
        <begin position="984"/>
        <end position="998"/>
    </location>
</feature>
<dbReference type="OrthoDB" id="427368at2759"/>
<gene>
    <name evidence="10" type="ORF">M378DRAFT_177952</name>
</gene>
<dbReference type="AlphaFoldDB" id="A0A0C2THC0"/>
<evidence type="ECO:0000259" key="8">
    <source>
        <dbReference type="Pfam" id="PF20946"/>
    </source>
</evidence>
<dbReference type="PROSITE" id="PS50082">
    <property type="entry name" value="WD_REPEATS_2"/>
    <property type="match status" value="1"/>
</dbReference>
<name>A0A0C2THC0_AMAMK</name>
<feature type="compositionally biased region" description="Low complexity" evidence="6">
    <location>
        <begin position="326"/>
        <end position="337"/>
    </location>
</feature>
<dbReference type="InterPro" id="IPR036322">
    <property type="entry name" value="WD40_repeat_dom_sf"/>
</dbReference>
<dbReference type="GO" id="GO:0000278">
    <property type="term" value="P:mitotic cell cycle"/>
    <property type="evidence" value="ECO:0007669"/>
    <property type="project" value="TreeGrafter"/>
</dbReference>
<protein>
    <submittedName>
        <fullName evidence="10">Uncharacterized protein</fullName>
    </submittedName>
</protein>
<evidence type="ECO:0000256" key="1">
    <source>
        <dbReference type="ARBA" id="ARBA00004123"/>
    </source>
</evidence>
<organism evidence="10 11">
    <name type="scientific">Amanita muscaria (strain Koide BX008)</name>
    <dbReference type="NCBI Taxonomy" id="946122"/>
    <lineage>
        <taxon>Eukaryota</taxon>
        <taxon>Fungi</taxon>
        <taxon>Dikarya</taxon>
        <taxon>Basidiomycota</taxon>
        <taxon>Agaricomycotina</taxon>
        <taxon>Agaricomycetes</taxon>
        <taxon>Agaricomycetidae</taxon>
        <taxon>Agaricales</taxon>
        <taxon>Pluteineae</taxon>
        <taxon>Amanitaceae</taxon>
        <taxon>Amanita</taxon>
    </lineage>
</organism>
<evidence type="ECO:0000313" key="10">
    <source>
        <dbReference type="EMBL" id="KIL66319.1"/>
    </source>
</evidence>
<dbReference type="InterPro" id="IPR015943">
    <property type="entry name" value="WD40/YVTN_repeat-like_dom_sf"/>
</dbReference>
<proteinExistence type="predicted"/>
<keyword evidence="11" id="KW-1185">Reference proteome</keyword>
<dbReference type="PANTHER" id="PTHR19932">
    <property type="entry name" value="WD REPEAT AND HMG-BOX DNA BINDING PROTEIN"/>
    <property type="match status" value="1"/>
</dbReference>
<dbReference type="SMART" id="SM00320">
    <property type="entry name" value="WD40"/>
    <property type="match status" value="5"/>
</dbReference>
<feature type="region of interest" description="Disordered" evidence="6">
    <location>
        <begin position="898"/>
        <end position="1096"/>
    </location>
</feature>
<evidence type="ECO:0000256" key="6">
    <source>
        <dbReference type="SAM" id="MobiDB-lite"/>
    </source>
</evidence>
<feature type="compositionally biased region" description="Polar residues" evidence="6">
    <location>
        <begin position="1025"/>
        <end position="1068"/>
    </location>
</feature>
<feature type="region of interest" description="Disordered" evidence="6">
    <location>
        <begin position="311"/>
        <end position="356"/>
    </location>
</feature>
<dbReference type="Proteomes" id="UP000054549">
    <property type="component" value="Unassembled WGS sequence"/>
</dbReference>
<dbReference type="FunCoup" id="A0A0C2THC0">
    <property type="interactions" value="441"/>
</dbReference>
<dbReference type="Pfam" id="PF24817">
    <property type="entry name" value="WD40_WDHD1_1st"/>
    <property type="match status" value="1"/>
</dbReference>
<evidence type="ECO:0000259" key="9">
    <source>
        <dbReference type="Pfam" id="PF24817"/>
    </source>
</evidence>
<dbReference type="InterPro" id="IPR057646">
    <property type="entry name" value="WD40_WDHD1_1st"/>
</dbReference>
<dbReference type="InParanoid" id="A0A0C2THC0"/>
<evidence type="ECO:0000256" key="5">
    <source>
        <dbReference type="PROSITE-ProRule" id="PRU00221"/>
    </source>
</evidence>
<feature type="repeat" description="WD" evidence="5">
    <location>
        <begin position="7"/>
        <end position="48"/>
    </location>
</feature>
<dbReference type="GO" id="GO:0006261">
    <property type="term" value="P:DNA-templated DNA replication"/>
    <property type="evidence" value="ECO:0007669"/>
    <property type="project" value="TreeGrafter"/>
</dbReference>
<evidence type="ECO:0000313" key="11">
    <source>
        <dbReference type="Proteomes" id="UP000054549"/>
    </source>
</evidence>
<dbReference type="GO" id="GO:0003682">
    <property type="term" value="F:chromatin binding"/>
    <property type="evidence" value="ECO:0007669"/>
    <property type="project" value="TreeGrafter"/>
</dbReference>
<dbReference type="STRING" id="946122.A0A0C2THC0"/>
<dbReference type="InterPro" id="IPR001680">
    <property type="entry name" value="WD40_rpt"/>
</dbReference>
<feature type="region of interest" description="Disordered" evidence="6">
    <location>
        <begin position="849"/>
        <end position="868"/>
    </location>
</feature>
<dbReference type="EMBL" id="KN818237">
    <property type="protein sequence ID" value="KIL66319.1"/>
    <property type="molecule type" value="Genomic_DNA"/>
</dbReference>